<keyword evidence="2" id="KW-1185">Reference proteome</keyword>
<geneLocation type="plasmid" evidence="1 2">
    <name>SNP1</name>
</geneLocation>
<name>A0ABM8A740_STRNI</name>
<accession>A0ABM8A740</accession>
<keyword evidence="1" id="KW-0614">Plasmid</keyword>
<dbReference type="RefSeq" id="WP_261957860.1">
    <property type="nucleotide sequence ID" value="NZ_AP026074.1"/>
</dbReference>
<dbReference type="EMBL" id="AP026074">
    <property type="protein sequence ID" value="BDM74319.1"/>
    <property type="molecule type" value="Genomic_DNA"/>
</dbReference>
<reference evidence="1" key="1">
    <citation type="submission" date="2022-06" db="EMBL/GenBank/DDBJ databases">
        <title>Complete genome sequence of Streptomyces nigrescens HEK616.</title>
        <authorList>
            <person name="Asamizu S."/>
            <person name="Onaka H."/>
        </authorList>
    </citation>
    <scope>NUCLEOTIDE SEQUENCE</scope>
    <source>
        <strain evidence="1">HEK616</strain>
        <plasmid evidence="1">SNP1</plasmid>
    </source>
</reference>
<organism evidence="1 2">
    <name type="scientific">Streptomyces nigrescens</name>
    <dbReference type="NCBI Taxonomy" id="1920"/>
    <lineage>
        <taxon>Bacteria</taxon>
        <taxon>Bacillati</taxon>
        <taxon>Actinomycetota</taxon>
        <taxon>Actinomycetes</taxon>
        <taxon>Kitasatosporales</taxon>
        <taxon>Streptomycetaceae</taxon>
        <taxon>Streptomyces</taxon>
    </lineage>
</organism>
<sequence length="200" mass="22577">MTFREHMAQMAVRALADFREEPVSGIYAVTFRIDSVDQDPRFPYLAIGYNTDAEVARLLAAPSPPESWDARWNYAYFPPSGLEGIRICGHHRQHDPVGAELHRREARTQGLWYEDGDELTDAERDARDERLDEGFHGLCVDLARQLHSGGGIAARLGRPVPVILYDMFQPDEMFALTRAANPAELVVEFLSQDPEGQVPR</sequence>
<dbReference type="Proteomes" id="UP001059597">
    <property type="component" value="Plasmid SNP1"/>
</dbReference>
<protein>
    <submittedName>
        <fullName evidence="1">Uncharacterized protein</fullName>
    </submittedName>
</protein>
<proteinExistence type="predicted"/>
<gene>
    <name evidence="1" type="ORF">HEK616_78060</name>
</gene>
<evidence type="ECO:0000313" key="1">
    <source>
        <dbReference type="EMBL" id="BDM74319.1"/>
    </source>
</evidence>
<evidence type="ECO:0000313" key="2">
    <source>
        <dbReference type="Proteomes" id="UP001059597"/>
    </source>
</evidence>